<dbReference type="GeneID" id="70685909"/>
<reference evidence="2" key="1">
    <citation type="submission" date="2020-11" db="EMBL/GenBank/DDBJ databases">
        <title>Carbohydrate-dependent, anaerobic sulfur respiration: A novel catabolism in halophilic archaea.</title>
        <authorList>
            <person name="Sorokin D.Y."/>
            <person name="Messina E."/>
            <person name="Smedile F."/>
            <person name="La Cono V."/>
            <person name="Hallsworth J.E."/>
            <person name="Yakimov M.M."/>
        </authorList>
    </citation>
    <scope>NUCLEOTIDE SEQUENCE</scope>
    <source>
        <strain evidence="2">AArc-S</strain>
    </source>
</reference>
<keyword evidence="1 2" id="KW-0238">DNA-binding</keyword>
<keyword evidence="3" id="KW-1185">Reference proteome</keyword>
<dbReference type="NCBIfam" id="NF005553">
    <property type="entry name" value="PRK07217.1"/>
    <property type="match status" value="1"/>
</dbReference>
<evidence type="ECO:0000313" key="2">
    <source>
        <dbReference type="EMBL" id="QSG03724.1"/>
    </source>
</evidence>
<dbReference type="KEGG" id="hara:AArcS_2528"/>
<dbReference type="GO" id="GO:0000724">
    <property type="term" value="P:double-strand break repair via homologous recombination"/>
    <property type="evidence" value="ECO:0007669"/>
    <property type="project" value="TreeGrafter"/>
</dbReference>
<dbReference type="GO" id="GO:0003677">
    <property type="term" value="F:DNA binding"/>
    <property type="evidence" value="ECO:0007669"/>
    <property type="project" value="UniProtKB-KW"/>
</dbReference>
<protein>
    <submittedName>
        <fullName evidence="2">Single-stranded DNA-binding replication protein A (RPA), large (70 kD) subunit or related ssDNA-binding protein</fullName>
    </submittedName>
</protein>
<evidence type="ECO:0000313" key="3">
    <source>
        <dbReference type="Proteomes" id="UP000663586"/>
    </source>
</evidence>
<dbReference type="Gene3D" id="2.40.50.140">
    <property type="entry name" value="Nucleic acid-binding proteins"/>
    <property type="match status" value="1"/>
</dbReference>
<dbReference type="EMBL" id="CP064786">
    <property type="protein sequence ID" value="QSG03724.1"/>
    <property type="molecule type" value="Genomic_DNA"/>
</dbReference>
<dbReference type="FunFam" id="2.40.50.140:FF:000301">
    <property type="entry name" value="Replication protein A"/>
    <property type="match status" value="1"/>
</dbReference>
<dbReference type="RefSeq" id="WP_238477770.1">
    <property type="nucleotide sequence ID" value="NZ_CP064786.1"/>
</dbReference>
<gene>
    <name evidence="2" type="primary">rpa13</name>
    <name evidence="2" type="ORF">AArcS_2528</name>
</gene>
<dbReference type="SUPFAM" id="SSF50249">
    <property type="entry name" value="Nucleic acid-binding proteins"/>
    <property type="match status" value="2"/>
</dbReference>
<dbReference type="InterPro" id="IPR051231">
    <property type="entry name" value="SOSS-B"/>
</dbReference>
<dbReference type="CDD" id="cd04491">
    <property type="entry name" value="SoSSB_OBF"/>
    <property type="match status" value="1"/>
</dbReference>
<evidence type="ECO:0000256" key="1">
    <source>
        <dbReference type="ARBA" id="ARBA00023125"/>
    </source>
</evidence>
<sequence length="311" mass="34225">MTDLRTHAEDIHEQFSDHLEVDVDDVESRLSNLVDEYKVPVDEARRSVTNHYLDEAGLERDALGGAGGGSDLVELSDINEAEQWVTVEATVVDLWEPRSDAVGQVGLLGDESGTIKFTKWAKSELDELESGQSYRLGNVVTDEYQGQYSVKLNRTTTIEELDEEIEVGDDAETVEGALVDIQSGSGLIKRCPEEDCTRVLQNGRCSEHGEVEGEFDLRIKGVIDDGHDAHEVIFDKEATEAVADITLEAAKDMAMDALDTTVVADEISGKLLGKYYRVEGPVFGRYVLADVVEELGAPEDTEEMLIKARSI</sequence>
<proteinExistence type="predicted"/>
<dbReference type="PANTHER" id="PTHR13356">
    <property type="entry name" value="OB FOLD NUCLEIC ACID BINDING PROTEIN-RELATED"/>
    <property type="match status" value="1"/>
</dbReference>
<organism evidence="2 3">
    <name type="scientific">Natranaeroarchaeum sulfidigenes</name>
    <dbReference type="NCBI Taxonomy" id="2784880"/>
    <lineage>
        <taxon>Archaea</taxon>
        <taxon>Methanobacteriati</taxon>
        <taxon>Methanobacteriota</taxon>
        <taxon>Stenosarchaea group</taxon>
        <taxon>Halobacteria</taxon>
        <taxon>Halobacteriales</taxon>
        <taxon>Natronoarchaeaceae</taxon>
        <taxon>Natranaeroarchaeum</taxon>
    </lineage>
</organism>
<dbReference type="PANTHER" id="PTHR13356:SF8">
    <property type="entry name" value="REPLICATION PROTEIN A"/>
    <property type="match status" value="1"/>
</dbReference>
<dbReference type="Proteomes" id="UP000663586">
    <property type="component" value="Chromosome"/>
</dbReference>
<dbReference type="AlphaFoldDB" id="A0A897MT60"/>
<dbReference type="InterPro" id="IPR012340">
    <property type="entry name" value="NA-bd_OB-fold"/>
</dbReference>
<name>A0A897MT60_9EURY</name>
<dbReference type="GO" id="GO:0010212">
    <property type="term" value="P:response to ionizing radiation"/>
    <property type="evidence" value="ECO:0007669"/>
    <property type="project" value="TreeGrafter"/>
</dbReference>
<accession>A0A897MT60</accession>